<accession>A0A1R4IM31</accession>
<evidence type="ECO:0000256" key="1">
    <source>
        <dbReference type="SAM" id="Phobius"/>
    </source>
</evidence>
<feature type="transmembrane region" description="Helical" evidence="1">
    <location>
        <begin position="44"/>
        <end position="66"/>
    </location>
</feature>
<keyword evidence="3" id="KW-1185">Reference proteome</keyword>
<evidence type="ECO:0000313" key="3">
    <source>
        <dbReference type="Proteomes" id="UP000196320"/>
    </source>
</evidence>
<gene>
    <name evidence="2" type="ORF">FM104_02865</name>
</gene>
<dbReference type="Proteomes" id="UP000196320">
    <property type="component" value="Unassembled WGS sequence"/>
</dbReference>
<dbReference type="OrthoDB" id="5075037at2"/>
<protein>
    <submittedName>
        <fullName evidence="2">Uncharacterized protein</fullName>
    </submittedName>
</protein>
<dbReference type="RefSeq" id="WP_087129958.1">
    <property type="nucleotide sequence ID" value="NZ_FUKO01000011.1"/>
</dbReference>
<name>A0A1R4IM31_9MICO</name>
<feature type="transmembrane region" description="Helical" evidence="1">
    <location>
        <begin position="72"/>
        <end position="93"/>
    </location>
</feature>
<keyword evidence="1" id="KW-1133">Transmembrane helix</keyword>
<feature type="transmembrane region" description="Helical" evidence="1">
    <location>
        <begin position="6"/>
        <end position="23"/>
    </location>
</feature>
<sequence length="166" mass="18308">MSGFAIKAIIVLVAIMLILVFIARFVRRVSPAKSVSLRQRMPTFVALFGGALLAIGFVLALSSFVSRYTAELLVMRIAAAVTFVAGACVVIAYRNWYVEAGACEVRFRTIFGREKHIAYDDVASQHRSRFLGEPRITVRSRSGVKFSANPARYDLSAMTAALDRVQ</sequence>
<dbReference type="AlphaFoldDB" id="A0A1R4IM31"/>
<dbReference type="EMBL" id="FUKO01000011">
    <property type="protein sequence ID" value="SJN20897.1"/>
    <property type="molecule type" value="Genomic_DNA"/>
</dbReference>
<keyword evidence="1" id="KW-0472">Membrane</keyword>
<reference evidence="2 3" key="1">
    <citation type="submission" date="2017-02" db="EMBL/GenBank/DDBJ databases">
        <authorList>
            <person name="Peterson S.W."/>
        </authorList>
    </citation>
    <scope>NUCLEOTIDE SEQUENCE [LARGE SCALE GENOMIC DNA]</scope>
    <source>
        <strain evidence="2 3">B Mb 05.01</strain>
    </source>
</reference>
<keyword evidence="1" id="KW-0812">Transmembrane</keyword>
<proteinExistence type="predicted"/>
<evidence type="ECO:0000313" key="2">
    <source>
        <dbReference type="EMBL" id="SJN20897.1"/>
    </source>
</evidence>
<organism evidence="2 3">
    <name type="scientific">Microbacterium esteraromaticum</name>
    <dbReference type="NCBI Taxonomy" id="57043"/>
    <lineage>
        <taxon>Bacteria</taxon>
        <taxon>Bacillati</taxon>
        <taxon>Actinomycetota</taxon>
        <taxon>Actinomycetes</taxon>
        <taxon>Micrococcales</taxon>
        <taxon>Microbacteriaceae</taxon>
        <taxon>Microbacterium</taxon>
    </lineage>
</organism>